<keyword evidence="7" id="KW-1133">Transmembrane helix</keyword>
<keyword evidence="10" id="KW-1185">Reference proteome</keyword>
<keyword evidence="5" id="KW-0539">Nucleus</keyword>
<organism evidence="9 10">
    <name type="scientific">Phycomyces blakesleeanus</name>
    <dbReference type="NCBI Taxonomy" id="4837"/>
    <lineage>
        <taxon>Eukaryota</taxon>
        <taxon>Fungi</taxon>
        <taxon>Fungi incertae sedis</taxon>
        <taxon>Mucoromycota</taxon>
        <taxon>Mucoromycotina</taxon>
        <taxon>Mucoromycetes</taxon>
        <taxon>Mucorales</taxon>
        <taxon>Phycomycetaceae</taxon>
        <taxon>Phycomyces</taxon>
    </lineage>
</organism>
<evidence type="ECO:0000256" key="2">
    <source>
        <dbReference type="ARBA" id="ARBA00023015"/>
    </source>
</evidence>
<gene>
    <name evidence="9" type="ORF">J3Q64DRAFT_1449819</name>
</gene>
<keyword evidence="4" id="KW-0804">Transcription</keyword>
<dbReference type="EMBL" id="JBCLYO010000052">
    <property type="protein sequence ID" value="KAL0073634.1"/>
    <property type="molecule type" value="Genomic_DNA"/>
</dbReference>
<dbReference type="SUPFAM" id="SSF57701">
    <property type="entry name" value="Zn2/Cys6 DNA-binding domain"/>
    <property type="match status" value="1"/>
</dbReference>
<dbReference type="PROSITE" id="PS00463">
    <property type="entry name" value="ZN2_CY6_FUNGAL_1"/>
    <property type="match status" value="1"/>
</dbReference>
<feature type="compositionally biased region" description="Low complexity" evidence="6">
    <location>
        <begin position="304"/>
        <end position="315"/>
    </location>
</feature>
<comment type="subcellular location">
    <subcellularLocation>
        <location evidence="1">Nucleus</location>
    </subcellularLocation>
</comment>
<evidence type="ECO:0000259" key="8">
    <source>
        <dbReference type="PROSITE" id="PS50048"/>
    </source>
</evidence>
<feature type="compositionally biased region" description="Polar residues" evidence="6">
    <location>
        <begin position="1"/>
        <end position="14"/>
    </location>
</feature>
<feature type="compositionally biased region" description="Low complexity" evidence="6">
    <location>
        <begin position="282"/>
        <end position="291"/>
    </location>
</feature>
<keyword evidence="3" id="KW-0238">DNA-binding</keyword>
<evidence type="ECO:0000256" key="5">
    <source>
        <dbReference type="ARBA" id="ARBA00023242"/>
    </source>
</evidence>
<dbReference type="PROSITE" id="PS50048">
    <property type="entry name" value="ZN2_CY6_FUNGAL_2"/>
    <property type="match status" value="1"/>
</dbReference>
<sequence length="503" mass="56400">MVSSGNNDTQSSATPPKAKKRRTRNATACMRCRELKKKCDNNLPSCTRCIEFGANCLYLTYEEYQQTLAEAVIELSQELDIIQADVRNLTFRTPQSNNTNTVINNHVNSNINHHHHHHHHHPHNTNYYNTYNNNQSQSQNQNQDQDQKPNLNLNPSPSPKQTAVQWQFDYDGSESAETLEFYRFLWKMRQDYEQTNSRRLHNNDTGRNYCGDIDDIDYYEDEVLSPKSTSTSTSTSLSLSLSTSTSTSNSTLTPASPPQFLLQPQSPLLNRQKNQPLKTTLANSNLNSNLKVADPDPDSGSGSGSCSYSCSGTGTKRNPNLKSEMEMEIEIETGTVTETVTETEMGLGMGTRVGTGTGAAAPSGGGLFEWKATMDEGRLRIDTNICSFRDIYRVLKQSQQVATDSGLCSQVSNYPSKQGSLCSYDLYSKNHKKSKKNPNSFSLLFSLSLSLSYSHTHSLLALVTCIYTHYCISFIIFPSFSLSYLFFDIISYYLNEIILFTSP</sequence>
<dbReference type="Gene3D" id="4.10.240.10">
    <property type="entry name" value="Zn(2)-C6 fungal-type DNA-binding domain"/>
    <property type="match status" value="1"/>
</dbReference>
<dbReference type="CDD" id="cd00067">
    <property type="entry name" value="GAL4"/>
    <property type="match status" value="1"/>
</dbReference>
<dbReference type="InterPro" id="IPR051711">
    <property type="entry name" value="Stress_Response_Reg"/>
</dbReference>
<feature type="transmembrane region" description="Helical" evidence="7">
    <location>
        <begin position="470"/>
        <end position="494"/>
    </location>
</feature>
<comment type="caution">
    <text evidence="9">The sequence shown here is derived from an EMBL/GenBank/DDBJ whole genome shotgun (WGS) entry which is preliminary data.</text>
</comment>
<dbReference type="PANTHER" id="PTHR47540">
    <property type="entry name" value="THIAMINE REPRESSIBLE GENES REGULATORY PROTEIN THI5"/>
    <property type="match status" value="1"/>
</dbReference>
<evidence type="ECO:0000256" key="6">
    <source>
        <dbReference type="SAM" id="MobiDB-lite"/>
    </source>
</evidence>
<keyword evidence="2" id="KW-0805">Transcription regulation</keyword>
<keyword evidence="7" id="KW-0472">Membrane</keyword>
<feature type="region of interest" description="Disordered" evidence="6">
    <location>
        <begin position="110"/>
        <end position="163"/>
    </location>
</feature>
<dbReference type="Proteomes" id="UP001448207">
    <property type="component" value="Unassembled WGS sequence"/>
</dbReference>
<feature type="domain" description="Zn(2)-C6 fungal-type" evidence="8">
    <location>
        <begin position="28"/>
        <end position="58"/>
    </location>
</feature>
<reference evidence="9 10" key="1">
    <citation type="submission" date="2024-04" db="EMBL/GenBank/DDBJ databases">
        <title>Symmetric and asymmetric DNA N6-adenine methylation regulates different biological responses in Mucorales.</title>
        <authorList>
            <consortium name="Lawrence Berkeley National Laboratory"/>
            <person name="Lax C."/>
            <person name="Mondo S.J."/>
            <person name="Osorio-Concepcion M."/>
            <person name="Muszewska A."/>
            <person name="Corrochano-Luque M."/>
            <person name="Gutierrez G."/>
            <person name="Riley R."/>
            <person name="Lipzen A."/>
            <person name="Guo J."/>
            <person name="Hundley H."/>
            <person name="Amirebrahimi M."/>
            <person name="Ng V."/>
            <person name="Lorenzo-Gutierrez D."/>
            <person name="Binder U."/>
            <person name="Yang J."/>
            <person name="Song Y."/>
            <person name="Canovas D."/>
            <person name="Navarro E."/>
            <person name="Freitag M."/>
            <person name="Gabaldon T."/>
            <person name="Grigoriev I.V."/>
            <person name="Corrochano L.M."/>
            <person name="Nicolas F.E."/>
            <person name="Garre V."/>
        </authorList>
    </citation>
    <scope>NUCLEOTIDE SEQUENCE [LARGE SCALE GENOMIC DNA]</scope>
    <source>
        <strain evidence="9 10">L51</strain>
    </source>
</reference>
<evidence type="ECO:0000313" key="9">
    <source>
        <dbReference type="EMBL" id="KAL0073634.1"/>
    </source>
</evidence>
<name>A0ABR3AH78_PHYBL</name>
<proteinExistence type="predicted"/>
<evidence type="ECO:0000256" key="7">
    <source>
        <dbReference type="SAM" id="Phobius"/>
    </source>
</evidence>
<evidence type="ECO:0000313" key="10">
    <source>
        <dbReference type="Proteomes" id="UP001448207"/>
    </source>
</evidence>
<feature type="compositionally biased region" description="Low complexity" evidence="6">
    <location>
        <begin position="228"/>
        <end position="263"/>
    </location>
</feature>
<evidence type="ECO:0000256" key="3">
    <source>
        <dbReference type="ARBA" id="ARBA00023125"/>
    </source>
</evidence>
<dbReference type="PANTHER" id="PTHR47540:SF2">
    <property type="entry name" value="ZN(II)2CYS6 TRANSCRIPTION FACTOR (EUROFUNG)"/>
    <property type="match status" value="1"/>
</dbReference>
<protein>
    <recommendedName>
        <fullName evidence="8">Zn(2)-C6 fungal-type domain-containing protein</fullName>
    </recommendedName>
</protein>
<feature type="region of interest" description="Disordered" evidence="6">
    <location>
        <begin position="282"/>
        <end position="321"/>
    </location>
</feature>
<feature type="region of interest" description="Disordered" evidence="6">
    <location>
        <begin position="226"/>
        <end position="263"/>
    </location>
</feature>
<dbReference type="Pfam" id="PF00172">
    <property type="entry name" value="Zn_clus"/>
    <property type="match status" value="1"/>
</dbReference>
<feature type="compositionally biased region" description="Low complexity" evidence="6">
    <location>
        <begin position="124"/>
        <end position="155"/>
    </location>
</feature>
<accession>A0ABR3AH78</accession>
<evidence type="ECO:0000256" key="1">
    <source>
        <dbReference type="ARBA" id="ARBA00004123"/>
    </source>
</evidence>
<dbReference type="InterPro" id="IPR036864">
    <property type="entry name" value="Zn2-C6_fun-type_DNA-bd_sf"/>
</dbReference>
<feature type="compositionally biased region" description="Basic residues" evidence="6">
    <location>
        <begin position="112"/>
        <end position="123"/>
    </location>
</feature>
<dbReference type="SMART" id="SM00066">
    <property type="entry name" value="GAL4"/>
    <property type="match status" value="1"/>
</dbReference>
<evidence type="ECO:0000256" key="4">
    <source>
        <dbReference type="ARBA" id="ARBA00023163"/>
    </source>
</evidence>
<feature type="transmembrane region" description="Helical" evidence="7">
    <location>
        <begin position="441"/>
        <end position="463"/>
    </location>
</feature>
<dbReference type="InterPro" id="IPR001138">
    <property type="entry name" value="Zn2Cys6_DnaBD"/>
</dbReference>
<feature type="region of interest" description="Disordered" evidence="6">
    <location>
        <begin position="1"/>
        <end position="26"/>
    </location>
</feature>
<keyword evidence="7" id="KW-0812">Transmembrane</keyword>